<dbReference type="NCBIfam" id="TIGR01766">
    <property type="entry name" value="IS200/IS605 family accessory protein TnpB-like domain"/>
    <property type="match status" value="1"/>
</dbReference>
<evidence type="ECO:0000256" key="7">
    <source>
        <dbReference type="ARBA" id="ARBA00023172"/>
    </source>
</evidence>
<dbReference type="InterPro" id="IPR021027">
    <property type="entry name" value="Transposase_put_HTH"/>
</dbReference>
<name>A0ABS3VUY0_MICEH</name>
<keyword evidence="3" id="KW-0815">Transposition</keyword>
<keyword evidence="5" id="KW-0862">Zinc</keyword>
<dbReference type="RefSeq" id="WP_208815318.1">
    <property type="nucleotide sequence ID" value="NZ_WVUH01000187.1"/>
</dbReference>
<keyword evidence="4" id="KW-0479">Metal-binding</keyword>
<evidence type="ECO:0000256" key="5">
    <source>
        <dbReference type="ARBA" id="ARBA00022833"/>
    </source>
</evidence>
<evidence type="ECO:0000259" key="9">
    <source>
        <dbReference type="Pfam" id="PF01385"/>
    </source>
</evidence>
<accession>A0ABS3VUY0</accession>
<dbReference type="InterPro" id="IPR010095">
    <property type="entry name" value="Cas12f1-like_TNB"/>
</dbReference>
<dbReference type="Pfam" id="PF12323">
    <property type="entry name" value="HTH_OrfB_IS605"/>
    <property type="match status" value="1"/>
</dbReference>
<feature type="region of interest" description="Disordered" evidence="8">
    <location>
        <begin position="384"/>
        <end position="403"/>
    </location>
</feature>
<comment type="similarity">
    <text evidence="1">In the C-terminal section; belongs to the transposase 35 family.</text>
</comment>
<feature type="domain" description="Cas12f1-like TNB" evidence="10">
    <location>
        <begin position="293"/>
        <end position="359"/>
    </location>
</feature>
<comment type="caution">
    <text evidence="12">The sequence shown here is derived from an EMBL/GenBank/DDBJ whole genome shotgun (WGS) entry which is preliminary data.</text>
</comment>
<dbReference type="Pfam" id="PF07282">
    <property type="entry name" value="Cas12f1-like_TNB"/>
    <property type="match status" value="1"/>
</dbReference>
<evidence type="ECO:0000256" key="3">
    <source>
        <dbReference type="ARBA" id="ARBA00022578"/>
    </source>
</evidence>
<evidence type="ECO:0000313" key="12">
    <source>
        <dbReference type="EMBL" id="MBO4208328.1"/>
    </source>
</evidence>
<sequence length="416" mass="46680">MARAVKRAFRYRFYPTAGQAAELARTFGCVRLVYNMALAARTQAWTLRRERVTYHATSAMLTAWKKTTELAFLNEVSSVPLQQTLRHLQAAFTNFFAKRAKYPTFKSRKKSRRSAEYTTSAFRYREGRLTLAKMTEPLDIVWSRPLPDGATPSTVTVSQDTAGRWFVSLLCDDVIAQTPATGAVGIDAGIDSLLTLSTGEKITNPRHERRDRAALARAQRNLARKEKGSNNRAKARLTVARIHARITDRRRDHLHKLTTRLVRETQTIVIEDLTVRNMLGNHRLARAISDAAWRQVRTMLEYKADWYGRTLVVVDHWFPSSKLCSACGALAQRMPLTVRTWTCRCGQAHDRDVNAARNILAAGLAVTACGAGVRPQRGNLRTGQQAMKQENPGATTGLPVLQDGEDVKRVPLPDVR</sequence>
<organism evidence="12 13">
    <name type="scientific">Micromonospora echinofusca</name>
    <dbReference type="NCBI Taxonomy" id="47858"/>
    <lineage>
        <taxon>Bacteria</taxon>
        <taxon>Bacillati</taxon>
        <taxon>Actinomycetota</taxon>
        <taxon>Actinomycetes</taxon>
        <taxon>Micromonosporales</taxon>
        <taxon>Micromonosporaceae</taxon>
        <taxon>Micromonospora</taxon>
    </lineage>
</organism>
<dbReference type="PANTHER" id="PTHR30405:SF25">
    <property type="entry name" value="RNA-GUIDED DNA ENDONUCLEASE INSQ-RELATED"/>
    <property type="match status" value="1"/>
</dbReference>
<evidence type="ECO:0000259" key="10">
    <source>
        <dbReference type="Pfam" id="PF07282"/>
    </source>
</evidence>
<dbReference type="InterPro" id="IPR051399">
    <property type="entry name" value="RNA-guided_DNA_endo/Transpos"/>
</dbReference>
<evidence type="ECO:0000256" key="4">
    <source>
        <dbReference type="ARBA" id="ARBA00022723"/>
    </source>
</evidence>
<protein>
    <submittedName>
        <fullName evidence="12">IS200/IS605 family element transposase accessory protein TnpB</fullName>
    </submittedName>
</protein>
<evidence type="ECO:0000256" key="1">
    <source>
        <dbReference type="ARBA" id="ARBA00008761"/>
    </source>
</evidence>
<dbReference type="NCBIfam" id="NF040570">
    <property type="entry name" value="guided_TnpB"/>
    <property type="match status" value="1"/>
</dbReference>
<feature type="compositionally biased region" description="Polar residues" evidence="8">
    <location>
        <begin position="384"/>
        <end position="394"/>
    </location>
</feature>
<dbReference type="Proteomes" id="UP000823521">
    <property type="component" value="Unassembled WGS sequence"/>
</dbReference>
<dbReference type="Pfam" id="PF01385">
    <property type="entry name" value="OrfB_IS605"/>
    <property type="match status" value="1"/>
</dbReference>
<gene>
    <name evidence="12" type="primary">tnpB</name>
    <name evidence="12" type="ORF">GSF22_20290</name>
</gene>
<evidence type="ECO:0000256" key="6">
    <source>
        <dbReference type="ARBA" id="ARBA00023125"/>
    </source>
</evidence>
<evidence type="ECO:0000259" key="11">
    <source>
        <dbReference type="Pfam" id="PF12323"/>
    </source>
</evidence>
<keyword evidence="6" id="KW-0238">DNA-binding</keyword>
<comment type="similarity">
    <text evidence="2">In the N-terminal section; belongs to the transposase 2 family.</text>
</comment>
<feature type="domain" description="Probable transposase IS891/IS1136/IS1341" evidence="9">
    <location>
        <begin position="175"/>
        <end position="280"/>
    </location>
</feature>
<proteinExistence type="inferred from homology"/>
<evidence type="ECO:0000313" key="13">
    <source>
        <dbReference type="Proteomes" id="UP000823521"/>
    </source>
</evidence>
<evidence type="ECO:0000256" key="8">
    <source>
        <dbReference type="SAM" id="MobiDB-lite"/>
    </source>
</evidence>
<reference evidence="12 13" key="1">
    <citation type="submission" date="2019-12" db="EMBL/GenBank/DDBJ databases">
        <title>Whole genome sequencing of endophytic Actinobacterium Micromonospora sp. MPMI6T.</title>
        <authorList>
            <person name="Evv R."/>
            <person name="Podile A.R."/>
        </authorList>
    </citation>
    <scope>NUCLEOTIDE SEQUENCE [LARGE SCALE GENOMIC DNA]</scope>
    <source>
        <strain evidence="12 13">MPMI6</strain>
    </source>
</reference>
<dbReference type="EMBL" id="WVUH01000187">
    <property type="protein sequence ID" value="MBO4208328.1"/>
    <property type="molecule type" value="Genomic_DNA"/>
</dbReference>
<dbReference type="InterPro" id="IPR001959">
    <property type="entry name" value="Transposase"/>
</dbReference>
<keyword evidence="13" id="KW-1185">Reference proteome</keyword>
<evidence type="ECO:0000256" key="2">
    <source>
        <dbReference type="ARBA" id="ARBA00011044"/>
    </source>
</evidence>
<feature type="domain" description="Transposase putative helix-turn-helix" evidence="11">
    <location>
        <begin position="1"/>
        <end position="48"/>
    </location>
</feature>
<keyword evidence="7" id="KW-0233">DNA recombination</keyword>
<dbReference type="PANTHER" id="PTHR30405">
    <property type="entry name" value="TRANSPOSASE"/>
    <property type="match status" value="1"/>
</dbReference>